<evidence type="ECO:0000256" key="6">
    <source>
        <dbReference type="ARBA" id="ARBA00022777"/>
    </source>
</evidence>
<evidence type="ECO:0000256" key="7">
    <source>
        <dbReference type="ARBA" id="ARBA00022840"/>
    </source>
</evidence>
<comment type="catalytic activity">
    <reaction evidence="10">
        <text>L-seryl-[protein] + ATP = O-phospho-L-seryl-[protein] + ADP + H(+)</text>
        <dbReference type="Rhea" id="RHEA:17989"/>
        <dbReference type="Rhea" id="RHEA-COMP:9863"/>
        <dbReference type="Rhea" id="RHEA-COMP:11604"/>
        <dbReference type="ChEBI" id="CHEBI:15378"/>
        <dbReference type="ChEBI" id="CHEBI:29999"/>
        <dbReference type="ChEBI" id="CHEBI:30616"/>
        <dbReference type="ChEBI" id="CHEBI:83421"/>
        <dbReference type="ChEBI" id="CHEBI:456216"/>
        <dbReference type="EC" id="2.7.11.24"/>
    </reaction>
    <physiologicalReaction direction="left-to-right" evidence="10">
        <dbReference type="Rhea" id="RHEA:17990"/>
    </physiologicalReaction>
</comment>
<dbReference type="InterPro" id="IPR000719">
    <property type="entry name" value="Prot_kinase_dom"/>
</dbReference>
<dbReference type="PANTHER" id="PTHR24055">
    <property type="entry name" value="MITOGEN-ACTIVATED PROTEIN KINASE"/>
    <property type="match status" value="1"/>
</dbReference>
<dbReference type="STRING" id="1569628.A0A316UHL0"/>
<name>A0A316UHL0_9BASI</name>
<dbReference type="PROSITE" id="PS01351">
    <property type="entry name" value="MAPK"/>
    <property type="match status" value="1"/>
</dbReference>
<keyword evidence="7 12" id="KW-0067">ATP-binding</keyword>
<evidence type="ECO:0000313" key="16">
    <source>
        <dbReference type="EMBL" id="PWN24776.1"/>
    </source>
</evidence>
<evidence type="ECO:0000256" key="2">
    <source>
        <dbReference type="ARBA" id="ARBA00012411"/>
    </source>
</evidence>
<comment type="catalytic activity">
    <reaction evidence="9">
        <text>L-threonyl-[protein] + ATP = O-phospho-L-threonyl-[protein] + ADP + H(+)</text>
        <dbReference type="Rhea" id="RHEA:46608"/>
        <dbReference type="Rhea" id="RHEA-COMP:11060"/>
        <dbReference type="Rhea" id="RHEA-COMP:11605"/>
        <dbReference type="ChEBI" id="CHEBI:15378"/>
        <dbReference type="ChEBI" id="CHEBI:30013"/>
        <dbReference type="ChEBI" id="CHEBI:30616"/>
        <dbReference type="ChEBI" id="CHEBI:61977"/>
        <dbReference type="ChEBI" id="CHEBI:456216"/>
        <dbReference type="EC" id="2.7.11.24"/>
    </reaction>
    <physiologicalReaction direction="left-to-right" evidence="9">
        <dbReference type="Rhea" id="RHEA:46609"/>
    </physiologicalReaction>
</comment>
<evidence type="ECO:0000256" key="3">
    <source>
        <dbReference type="ARBA" id="ARBA00022527"/>
    </source>
</evidence>
<keyword evidence="4 13" id="KW-0808">Transferase</keyword>
<keyword evidence="3 13" id="KW-0723">Serine/threonine-protein kinase</keyword>
<feature type="binding site" evidence="12">
    <location>
        <position position="70"/>
    </location>
    <ligand>
        <name>ATP</name>
        <dbReference type="ChEBI" id="CHEBI:30616"/>
    </ligand>
</feature>
<feature type="domain" description="Protein kinase" evidence="15">
    <location>
        <begin position="40"/>
        <end position="336"/>
    </location>
</feature>
<evidence type="ECO:0000313" key="17">
    <source>
        <dbReference type="Proteomes" id="UP000245884"/>
    </source>
</evidence>
<comment type="cofactor">
    <cofactor evidence="1 13">
        <name>Mg(2+)</name>
        <dbReference type="ChEBI" id="CHEBI:18420"/>
    </cofactor>
</comment>
<dbReference type="PROSITE" id="PS00108">
    <property type="entry name" value="PROTEIN_KINASE_ST"/>
    <property type="match status" value="1"/>
</dbReference>
<keyword evidence="17" id="KW-1185">Reference proteome</keyword>
<comment type="similarity">
    <text evidence="11 13">Belongs to the protein kinase superfamily. Ser/Thr protein kinase family. MAP kinase subfamily.</text>
</comment>
<dbReference type="SMART" id="SM00220">
    <property type="entry name" value="S_TKc"/>
    <property type="match status" value="1"/>
</dbReference>
<evidence type="ECO:0000256" key="11">
    <source>
        <dbReference type="ARBA" id="ARBA00061056"/>
    </source>
</evidence>
<evidence type="ECO:0000256" key="14">
    <source>
        <dbReference type="SAM" id="MobiDB-lite"/>
    </source>
</evidence>
<dbReference type="GeneID" id="37028948"/>
<evidence type="ECO:0000256" key="5">
    <source>
        <dbReference type="ARBA" id="ARBA00022741"/>
    </source>
</evidence>
<dbReference type="Pfam" id="PF00069">
    <property type="entry name" value="Pkinase"/>
    <property type="match status" value="1"/>
</dbReference>
<feature type="region of interest" description="Disordered" evidence="14">
    <location>
        <begin position="1"/>
        <end position="24"/>
    </location>
</feature>
<keyword evidence="6 13" id="KW-0418">Kinase</keyword>
<accession>A0A316UHL0</accession>
<dbReference type="GO" id="GO:0004707">
    <property type="term" value="F:MAP kinase activity"/>
    <property type="evidence" value="ECO:0007669"/>
    <property type="project" value="UniProtKB-EC"/>
</dbReference>
<dbReference type="Gene3D" id="1.10.510.10">
    <property type="entry name" value="Transferase(Phosphotransferase) domain 1"/>
    <property type="match status" value="1"/>
</dbReference>
<dbReference type="InterPro" id="IPR003527">
    <property type="entry name" value="MAP_kinase_CS"/>
</dbReference>
<dbReference type="InterPro" id="IPR017441">
    <property type="entry name" value="Protein_kinase_ATP_BS"/>
</dbReference>
<evidence type="ECO:0000256" key="1">
    <source>
        <dbReference type="ARBA" id="ARBA00001946"/>
    </source>
</evidence>
<reference evidence="16 17" key="1">
    <citation type="journal article" date="2018" name="Mol. Biol. Evol.">
        <title>Broad Genomic Sampling Reveals a Smut Pathogenic Ancestry of the Fungal Clade Ustilaginomycotina.</title>
        <authorList>
            <person name="Kijpornyongpan T."/>
            <person name="Mondo S.J."/>
            <person name="Barry K."/>
            <person name="Sandor L."/>
            <person name="Lee J."/>
            <person name="Lipzen A."/>
            <person name="Pangilinan J."/>
            <person name="LaButti K."/>
            <person name="Hainaut M."/>
            <person name="Henrissat B."/>
            <person name="Grigoriev I.V."/>
            <person name="Spatafora J.W."/>
            <person name="Aime M.C."/>
        </authorList>
    </citation>
    <scope>NUCLEOTIDE SEQUENCE [LARGE SCALE GENOMIC DNA]</scope>
    <source>
        <strain evidence="16 17">MCA 5214</strain>
    </source>
</reference>
<feature type="compositionally biased region" description="Low complexity" evidence="14">
    <location>
        <begin position="7"/>
        <end position="19"/>
    </location>
</feature>
<evidence type="ECO:0000256" key="9">
    <source>
        <dbReference type="ARBA" id="ARBA00047919"/>
    </source>
</evidence>
<protein>
    <recommendedName>
        <fullName evidence="2 13">Mitogen-activated protein kinase</fullName>
        <ecNumber evidence="2 13">2.7.11.24</ecNumber>
    </recommendedName>
</protein>
<dbReference type="FunFam" id="1.10.510.10:FF:000013">
    <property type="entry name" value="Mitogen-activated protein kinase"/>
    <property type="match status" value="1"/>
</dbReference>
<dbReference type="SUPFAM" id="SSF56112">
    <property type="entry name" value="Protein kinase-like (PK-like)"/>
    <property type="match status" value="1"/>
</dbReference>
<evidence type="ECO:0000256" key="13">
    <source>
        <dbReference type="RuleBase" id="RU361165"/>
    </source>
</evidence>
<gene>
    <name evidence="16" type="ORF">BDZ90DRAFT_234724</name>
</gene>
<feature type="compositionally biased region" description="Low complexity" evidence="14">
    <location>
        <begin position="419"/>
        <end position="441"/>
    </location>
</feature>
<dbReference type="GO" id="GO:0106310">
    <property type="term" value="F:protein serine kinase activity"/>
    <property type="evidence" value="ECO:0007669"/>
    <property type="project" value="RHEA"/>
</dbReference>
<dbReference type="OrthoDB" id="192887at2759"/>
<dbReference type="PROSITE" id="PS50011">
    <property type="entry name" value="PROTEIN_KINASE_DOM"/>
    <property type="match status" value="1"/>
</dbReference>
<evidence type="ECO:0000256" key="4">
    <source>
        <dbReference type="ARBA" id="ARBA00022679"/>
    </source>
</evidence>
<dbReference type="InterPro" id="IPR008271">
    <property type="entry name" value="Ser/Thr_kinase_AS"/>
</dbReference>
<evidence type="ECO:0000256" key="12">
    <source>
        <dbReference type="PROSITE-ProRule" id="PRU10141"/>
    </source>
</evidence>
<evidence type="ECO:0000256" key="10">
    <source>
        <dbReference type="ARBA" id="ARBA00048130"/>
    </source>
</evidence>
<sequence>MSHAQHHASSSSASSASSAPQPPRTPYHVLQQTFLIDSAYSISKELGQGAYGCVAAATHNATGESVAIKKITNVFSKRILTKRALREIKLLRHFRGHKNITCLYDMDIIDPYHFNEVYLYEELMEADLHAIIRSGQPLSDAHFQSFIYQTLCGLKYIHSASVLHRDLKPGNLLVNADCELKICDFGLARGFETDPEQASKAGAGGFMTEYVATRWYRAPEIMLSFQNYTTAIDIWSVGCILAELLGGKPIFKGRDYVDQLNQILHHLGTPSEETLRRVGSPRAQEYIRSLPYTPRIPFSHLYPTANPLALDLLERMLAFDPARRITCEEALLHPYLAVWHDAADEPLCPRKFDFGFEAVDDTEGMKALILDEVRSFRGEVRGEALRNQQAAQQQQQQEMAAQQQQQYYQQQQHQQAYYQQQQQQQQQQAPPPNAQSSASSARRQDSLPIPTREEIRRASPTEAVAGHVQGHGGAGVVGASTGLVNEGGIEMVEEPNELERELSGAQRG</sequence>
<dbReference type="AlphaFoldDB" id="A0A316UHL0"/>
<proteinExistence type="inferred from homology"/>
<dbReference type="Gene3D" id="3.30.200.20">
    <property type="entry name" value="Phosphorylase Kinase, domain 1"/>
    <property type="match status" value="1"/>
</dbReference>
<dbReference type="FunFam" id="3.30.200.20:FF:000157">
    <property type="entry name" value="Mitogen-activated protein kinase"/>
    <property type="match status" value="1"/>
</dbReference>
<dbReference type="RefSeq" id="XP_025359388.1">
    <property type="nucleotide sequence ID" value="XM_025507125.1"/>
</dbReference>
<comment type="activity regulation">
    <text evidence="13">Activated by threonine and tyrosine phosphorylation.</text>
</comment>
<dbReference type="CDD" id="cd07857">
    <property type="entry name" value="STKc_MPK1"/>
    <property type="match status" value="1"/>
</dbReference>
<dbReference type="InterPro" id="IPR050117">
    <property type="entry name" value="MAPK"/>
</dbReference>
<keyword evidence="8 13" id="KW-0460">Magnesium</keyword>
<organism evidence="16 17">
    <name type="scientific">Jaminaea rosea</name>
    <dbReference type="NCBI Taxonomy" id="1569628"/>
    <lineage>
        <taxon>Eukaryota</taxon>
        <taxon>Fungi</taxon>
        <taxon>Dikarya</taxon>
        <taxon>Basidiomycota</taxon>
        <taxon>Ustilaginomycotina</taxon>
        <taxon>Exobasidiomycetes</taxon>
        <taxon>Microstromatales</taxon>
        <taxon>Microstromatales incertae sedis</taxon>
        <taxon>Jaminaea</taxon>
    </lineage>
</organism>
<keyword evidence="5 12" id="KW-0547">Nucleotide-binding</keyword>
<dbReference type="PROSITE" id="PS00107">
    <property type="entry name" value="PROTEIN_KINASE_ATP"/>
    <property type="match status" value="1"/>
</dbReference>
<evidence type="ECO:0000256" key="8">
    <source>
        <dbReference type="ARBA" id="ARBA00022842"/>
    </source>
</evidence>
<evidence type="ECO:0000259" key="15">
    <source>
        <dbReference type="PROSITE" id="PS50011"/>
    </source>
</evidence>
<dbReference type="InterPro" id="IPR011009">
    <property type="entry name" value="Kinase-like_dom_sf"/>
</dbReference>
<dbReference type="EMBL" id="KZ819679">
    <property type="protein sequence ID" value="PWN24776.1"/>
    <property type="molecule type" value="Genomic_DNA"/>
</dbReference>
<dbReference type="EC" id="2.7.11.24" evidence="2 13"/>
<feature type="region of interest" description="Disordered" evidence="14">
    <location>
        <begin position="419"/>
        <end position="508"/>
    </location>
</feature>
<dbReference type="Proteomes" id="UP000245884">
    <property type="component" value="Unassembled WGS sequence"/>
</dbReference>
<dbReference type="GO" id="GO:0005524">
    <property type="term" value="F:ATP binding"/>
    <property type="evidence" value="ECO:0007669"/>
    <property type="project" value="UniProtKB-UniRule"/>
</dbReference>